<proteinExistence type="predicted"/>
<gene>
    <name evidence="1" type="ORF">PILCRDRAFT_12342</name>
</gene>
<reference evidence="2" key="2">
    <citation type="submission" date="2015-01" db="EMBL/GenBank/DDBJ databases">
        <title>Evolutionary Origins and Diversification of the Mycorrhizal Mutualists.</title>
        <authorList>
            <consortium name="DOE Joint Genome Institute"/>
            <consortium name="Mycorrhizal Genomics Consortium"/>
            <person name="Kohler A."/>
            <person name="Kuo A."/>
            <person name="Nagy L.G."/>
            <person name="Floudas D."/>
            <person name="Copeland A."/>
            <person name="Barry K.W."/>
            <person name="Cichocki N."/>
            <person name="Veneault-Fourrey C."/>
            <person name="LaButti K."/>
            <person name="Lindquist E.A."/>
            <person name="Lipzen A."/>
            <person name="Lundell T."/>
            <person name="Morin E."/>
            <person name="Murat C."/>
            <person name="Riley R."/>
            <person name="Ohm R."/>
            <person name="Sun H."/>
            <person name="Tunlid A."/>
            <person name="Henrissat B."/>
            <person name="Grigoriev I.V."/>
            <person name="Hibbett D.S."/>
            <person name="Martin F."/>
        </authorList>
    </citation>
    <scope>NUCLEOTIDE SEQUENCE [LARGE SCALE GENOMIC DNA]</scope>
    <source>
        <strain evidence="2">F 1598</strain>
    </source>
</reference>
<reference evidence="1 2" key="1">
    <citation type="submission" date="2014-04" db="EMBL/GenBank/DDBJ databases">
        <authorList>
            <consortium name="DOE Joint Genome Institute"/>
            <person name="Kuo A."/>
            <person name="Tarkka M."/>
            <person name="Buscot F."/>
            <person name="Kohler A."/>
            <person name="Nagy L.G."/>
            <person name="Floudas D."/>
            <person name="Copeland A."/>
            <person name="Barry K.W."/>
            <person name="Cichocki N."/>
            <person name="Veneault-Fourrey C."/>
            <person name="LaButti K."/>
            <person name="Lindquist E.A."/>
            <person name="Lipzen A."/>
            <person name="Lundell T."/>
            <person name="Morin E."/>
            <person name="Murat C."/>
            <person name="Sun H."/>
            <person name="Tunlid A."/>
            <person name="Henrissat B."/>
            <person name="Grigoriev I.V."/>
            <person name="Hibbett D.S."/>
            <person name="Martin F."/>
            <person name="Nordberg H.P."/>
            <person name="Cantor M.N."/>
            <person name="Hua S.X."/>
        </authorList>
    </citation>
    <scope>NUCLEOTIDE SEQUENCE [LARGE SCALE GENOMIC DNA]</scope>
    <source>
        <strain evidence="1 2">F 1598</strain>
    </source>
</reference>
<dbReference type="Gene3D" id="3.40.50.1000">
    <property type="entry name" value="HAD superfamily/HAD-like"/>
    <property type="match status" value="2"/>
</dbReference>
<keyword evidence="2" id="KW-1185">Reference proteome</keyword>
<sequence length="294" mass="32255">MPTPRPVIRAILIDLSGTLHIGNTPTPRAIEALQRLRKAAVPFRFCSNTSKESTAALRRRLTSMGFEVKSDSNKEEMWTSIGAVHRRLEDMGLKRPYFLLSDSAREECLSMAENNAKIPYDSVVIGLAPSLFTYEHLNTAFRVLVNEHETRRSSSSKTVIPLIATHKAKYIESADGVLSLGPGPFVTALENASGLQAEIVGKPSRRFFQMVIDNLQSEELEHGMNGGVGEIAVIGDDVEADLGEGAIELGLWRILVKTGKYRPGDESRPGLKPPDEMCESFAVFVDSFLAAPVD</sequence>
<dbReference type="SUPFAM" id="SSF56784">
    <property type="entry name" value="HAD-like"/>
    <property type="match status" value="1"/>
</dbReference>
<dbReference type="Pfam" id="PF13344">
    <property type="entry name" value="Hydrolase_6"/>
    <property type="match status" value="1"/>
</dbReference>
<dbReference type="EMBL" id="KN833029">
    <property type="protein sequence ID" value="KIM76977.1"/>
    <property type="molecule type" value="Genomic_DNA"/>
</dbReference>
<protein>
    <submittedName>
        <fullName evidence="1">Uncharacterized protein</fullName>
    </submittedName>
</protein>
<dbReference type="Proteomes" id="UP000054166">
    <property type="component" value="Unassembled WGS sequence"/>
</dbReference>
<evidence type="ECO:0000313" key="1">
    <source>
        <dbReference type="EMBL" id="KIM76977.1"/>
    </source>
</evidence>
<dbReference type="InParanoid" id="A0A0C3BHX8"/>
<dbReference type="Pfam" id="PF13242">
    <property type="entry name" value="Hydrolase_like"/>
    <property type="match status" value="1"/>
</dbReference>
<dbReference type="InterPro" id="IPR023214">
    <property type="entry name" value="HAD_sf"/>
</dbReference>
<dbReference type="PANTHER" id="PTHR19288:SF46">
    <property type="entry name" value="HALOACID DEHALOGENASE-LIKE HYDROLASE DOMAIN-CONTAINING PROTEIN 2"/>
    <property type="match status" value="1"/>
</dbReference>
<dbReference type="OrthoDB" id="426235at2759"/>
<dbReference type="GO" id="GO:0005737">
    <property type="term" value="C:cytoplasm"/>
    <property type="evidence" value="ECO:0007669"/>
    <property type="project" value="TreeGrafter"/>
</dbReference>
<organism evidence="1 2">
    <name type="scientific">Piloderma croceum (strain F 1598)</name>
    <dbReference type="NCBI Taxonomy" id="765440"/>
    <lineage>
        <taxon>Eukaryota</taxon>
        <taxon>Fungi</taxon>
        <taxon>Dikarya</taxon>
        <taxon>Basidiomycota</taxon>
        <taxon>Agaricomycotina</taxon>
        <taxon>Agaricomycetes</taxon>
        <taxon>Agaricomycetidae</taxon>
        <taxon>Atheliales</taxon>
        <taxon>Atheliaceae</taxon>
        <taxon>Piloderma</taxon>
    </lineage>
</organism>
<dbReference type="PANTHER" id="PTHR19288">
    <property type="entry name" value="4-NITROPHENYLPHOSPHATASE-RELATED"/>
    <property type="match status" value="1"/>
</dbReference>
<accession>A0A0C3BHX8</accession>
<name>A0A0C3BHX8_PILCF</name>
<dbReference type="InterPro" id="IPR006357">
    <property type="entry name" value="HAD-SF_hydro_IIA"/>
</dbReference>
<dbReference type="AlphaFoldDB" id="A0A0C3BHX8"/>
<dbReference type="HOGENOM" id="CLU_043473_4_0_1"/>
<dbReference type="InterPro" id="IPR036412">
    <property type="entry name" value="HAD-like_sf"/>
</dbReference>
<dbReference type="STRING" id="765440.A0A0C3BHX8"/>
<evidence type="ECO:0000313" key="2">
    <source>
        <dbReference type="Proteomes" id="UP000054166"/>
    </source>
</evidence>
<dbReference type="GO" id="GO:0016791">
    <property type="term" value="F:phosphatase activity"/>
    <property type="evidence" value="ECO:0007669"/>
    <property type="project" value="TreeGrafter"/>
</dbReference>